<accession>A0ABS6URI2</accession>
<comment type="caution">
    <text evidence="3">The sequence shown here is derived from an EMBL/GenBank/DDBJ whole genome shotgun (WGS) entry which is preliminary data.</text>
</comment>
<protein>
    <submittedName>
        <fullName evidence="3">Cytochrome P450</fullName>
    </submittedName>
</protein>
<dbReference type="Proteomes" id="UP000694287">
    <property type="component" value="Unassembled WGS sequence"/>
</dbReference>
<dbReference type="PROSITE" id="PS00086">
    <property type="entry name" value="CYTOCHROME_P450"/>
    <property type="match status" value="1"/>
</dbReference>
<dbReference type="PANTHER" id="PTHR46696:SF1">
    <property type="entry name" value="CYTOCHROME P450 YJIB-RELATED"/>
    <property type="match status" value="1"/>
</dbReference>
<evidence type="ECO:0000256" key="1">
    <source>
        <dbReference type="ARBA" id="ARBA00010617"/>
    </source>
</evidence>
<dbReference type="PANTHER" id="PTHR46696">
    <property type="entry name" value="P450, PUTATIVE (EUROFUNG)-RELATED"/>
    <property type="match status" value="1"/>
</dbReference>
<keyword evidence="2" id="KW-0408">Iron</keyword>
<keyword evidence="2" id="KW-0479">Metal-binding</keyword>
<evidence type="ECO:0000256" key="2">
    <source>
        <dbReference type="RuleBase" id="RU000461"/>
    </source>
</evidence>
<evidence type="ECO:0000313" key="4">
    <source>
        <dbReference type="Proteomes" id="UP000694287"/>
    </source>
</evidence>
<dbReference type="InterPro" id="IPR001128">
    <property type="entry name" value="Cyt_P450"/>
</dbReference>
<keyword evidence="4" id="KW-1185">Reference proteome</keyword>
<proteinExistence type="inferred from homology"/>
<name>A0ABS6URI2_9PSEU</name>
<reference evidence="3 4" key="1">
    <citation type="submission" date="2020-11" db="EMBL/GenBank/DDBJ databases">
        <title>Pseudonocardia abyssalis sp. nov. and Pseudonocardia oceani sp. nov., description and phylogenomic analysis of two novel actinomycetes isolated from the deep Southern Ocean.</title>
        <authorList>
            <person name="Parra J."/>
        </authorList>
    </citation>
    <scope>NUCLEOTIDE SEQUENCE [LARGE SCALE GENOMIC DNA]</scope>
    <source>
        <strain evidence="3 4">KRD-168</strain>
    </source>
</reference>
<comment type="similarity">
    <text evidence="1 2">Belongs to the cytochrome P450 family.</text>
</comment>
<keyword evidence="2" id="KW-0349">Heme</keyword>
<dbReference type="CDD" id="cd11037">
    <property type="entry name" value="CYP199A2-like"/>
    <property type="match status" value="1"/>
</dbReference>
<keyword evidence="2" id="KW-0560">Oxidoreductase</keyword>
<dbReference type="InterPro" id="IPR017972">
    <property type="entry name" value="Cyt_P450_CS"/>
</dbReference>
<keyword evidence="2" id="KW-0503">Monooxygenase</keyword>
<sequence>MTTTAPATTICPRSDFDVYTDSALLDPWPGYRELRDAGPLVHLDRYGMFAATRYDTVSHVLRTPEVFPSGEGVMMNDEMNQVLRGNTLCSDGEAHDASRRVIARPLTPKALRPLHDEIRAEARGLVDRLTARGSFDAAGDLAHHLPVTIVSNLVGLPEEGRERMLVWASEMFNCFGPMNERTQRSLSVLGEMMEYATTQAVPGKLKPGSWAEAVHDAAARGEVDPGKCPVMMIDYMGPSLDTTIFAISSAVWLFAENPDQWDLVRENPSLVPSAINEVLRMEAPIQDFSRSVAVDHEIDGVLLPRGSRVIAFYGAGNRDERHYPDPDRFDVTRNPTDHLGFGAGPHACVGMNLARLEMRALFEALAEKVTRFEVQHSERALHNILRGFTRLDVTVH</sequence>
<dbReference type="EMBL" id="JADQDK010000001">
    <property type="protein sequence ID" value="MBW0134847.1"/>
    <property type="molecule type" value="Genomic_DNA"/>
</dbReference>
<dbReference type="Pfam" id="PF00067">
    <property type="entry name" value="p450"/>
    <property type="match status" value="1"/>
</dbReference>
<gene>
    <name evidence="3" type="ORF">I4I81_11320</name>
</gene>
<organism evidence="3 4">
    <name type="scientific">Pseudonocardia abyssalis</name>
    <dbReference type="NCBI Taxonomy" id="2792008"/>
    <lineage>
        <taxon>Bacteria</taxon>
        <taxon>Bacillati</taxon>
        <taxon>Actinomycetota</taxon>
        <taxon>Actinomycetes</taxon>
        <taxon>Pseudonocardiales</taxon>
        <taxon>Pseudonocardiaceae</taxon>
        <taxon>Pseudonocardia</taxon>
    </lineage>
</organism>
<evidence type="ECO:0000313" key="3">
    <source>
        <dbReference type="EMBL" id="MBW0134847.1"/>
    </source>
</evidence>
<dbReference type="RefSeq" id="WP_218600780.1">
    <property type="nucleotide sequence ID" value="NZ_JADQDJ010000002.1"/>
</dbReference>